<accession>A0ABU8SA69</accession>
<evidence type="ECO:0000259" key="3">
    <source>
        <dbReference type="Pfam" id="PF00296"/>
    </source>
</evidence>
<evidence type="ECO:0000313" key="5">
    <source>
        <dbReference type="Proteomes" id="UP001379235"/>
    </source>
</evidence>
<dbReference type="InterPro" id="IPR036661">
    <property type="entry name" value="Luciferase-like_sf"/>
</dbReference>
<sequence length="385" mass="43562">MELGLLYEFEAPQPWAKPHPWGQREAERKGYHDAIEQIVLADQKGFSTVWCVEHHFREGRSHMPCSEAVLGALSQITKDIRLGFGVTLMPHEFIHPARVAEKVATVDVLSRGRVEWGIGRSTPMEQTAFGVDIQRSKEKMLAAARTVVGMWEKEYYSEDSEFLKFPPRMVTPKPWQDPHPPVWLAASSHESARFAGENGLGLLCFSIMTPLDKLAEILAVYKEGQSRAKPLTGVHTNKVGTYTLVHCARSRADFEANKLWESMWWWYTTVAEFLLKWELNLLPPEAQDKAFPLLKKQADGDFDITQFDKEDMVIVGTPEECLTKFLRYEEAGVDQVLCYVNFGHLTHEAVRESIGLLGDYVIPELKKAGASRMARSLEASVQAAK</sequence>
<evidence type="ECO:0000313" key="4">
    <source>
        <dbReference type="EMBL" id="MEJ6010846.1"/>
    </source>
</evidence>
<keyword evidence="2" id="KW-0503">Monooxygenase</keyword>
<dbReference type="EMBL" id="JBBHJY010000006">
    <property type="protein sequence ID" value="MEJ6010846.1"/>
    <property type="molecule type" value="Genomic_DNA"/>
</dbReference>
<keyword evidence="5" id="KW-1185">Reference proteome</keyword>
<dbReference type="InterPro" id="IPR050766">
    <property type="entry name" value="Bact_Lucif_Oxidored"/>
</dbReference>
<feature type="domain" description="Luciferase-like" evidence="3">
    <location>
        <begin position="18"/>
        <end position="335"/>
    </location>
</feature>
<dbReference type="Proteomes" id="UP001379235">
    <property type="component" value="Unassembled WGS sequence"/>
</dbReference>
<dbReference type="PANTHER" id="PTHR30137">
    <property type="entry name" value="LUCIFERASE-LIKE MONOOXYGENASE"/>
    <property type="match status" value="1"/>
</dbReference>
<dbReference type="RefSeq" id="WP_339967675.1">
    <property type="nucleotide sequence ID" value="NZ_JBBHJY010000006.1"/>
</dbReference>
<evidence type="ECO:0000256" key="1">
    <source>
        <dbReference type="ARBA" id="ARBA00023002"/>
    </source>
</evidence>
<dbReference type="PANTHER" id="PTHR30137:SF8">
    <property type="entry name" value="BLR5498 PROTEIN"/>
    <property type="match status" value="1"/>
</dbReference>
<dbReference type="Gene3D" id="3.20.20.30">
    <property type="entry name" value="Luciferase-like domain"/>
    <property type="match status" value="1"/>
</dbReference>
<keyword evidence="1 4" id="KW-0560">Oxidoreductase</keyword>
<dbReference type="EC" id="1.-.-.-" evidence="4"/>
<proteinExistence type="predicted"/>
<dbReference type="GO" id="GO:0016491">
    <property type="term" value="F:oxidoreductase activity"/>
    <property type="evidence" value="ECO:0007669"/>
    <property type="project" value="UniProtKB-KW"/>
</dbReference>
<organism evidence="4 5">
    <name type="scientific">Novosphingobium aquae</name>
    <dbReference type="NCBI Taxonomy" id="3133435"/>
    <lineage>
        <taxon>Bacteria</taxon>
        <taxon>Pseudomonadati</taxon>
        <taxon>Pseudomonadota</taxon>
        <taxon>Alphaproteobacteria</taxon>
        <taxon>Sphingomonadales</taxon>
        <taxon>Sphingomonadaceae</taxon>
        <taxon>Novosphingobium</taxon>
    </lineage>
</organism>
<evidence type="ECO:0000256" key="2">
    <source>
        <dbReference type="ARBA" id="ARBA00023033"/>
    </source>
</evidence>
<name>A0ABU8SA69_9SPHN</name>
<reference evidence="4 5" key="1">
    <citation type="submission" date="2024-03" db="EMBL/GenBank/DDBJ databases">
        <authorList>
            <person name="Jo J.-H."/>
        </authorList>
    </citation>
    <scope>NUCLEOTIDE SEQUENCE [LARGE SCALE GENOMIC DNA]</scope>
    <source>
        <strain evidence="4 5">AS3R-12</strain>
    </source>
</reference>
<dbReference type="SUPFAM" id="SSF51679">
    <property type="entry name" value="Bacterial luciferase-like"/>
    <property type="match status" value="1"/>
</dbReference>
<protein>
    <submittedName>
        <fullName evidence="4">LLM class flavin-dependent oxidoreductase</fullName>
        <ecNumber evidence="4">1.-.-.-</ecNumber>
    </submittedName>
</protein>
<comment type="caution">
    <text evidence="4">The sequence shown here is derived from an EMBL/GenBank/DDBJ whole genome shotgun (WGS) entry which is preliminary data.</text>
</comment>
<dbReference type="Pfam" id="PF00296">
    <property type="entry name" value="Bac_luciferase"/>
    <property type="match status" value="1"/>
</dbReference>
<gene>
    <name evidence="4" type="ORF">WG900_13060</name>
</gene>
<dbReference type="InterPro" id="IPR011251">
    <property type="entry name" value="Luciferase-like_dom"/>
</dbReference>